<accession>A0ABS1SIU6</accession>
<dbReference type="Gene3D" id="1.20.910.10">
    <property type="entry name" value="Heme oxygenase-like"/>
    <property type="match status" value="1"/>
</dbReference>
<comment type="caution">
    <text evidence="8">The sequence shown here is derived from an EMBL/GenBank/DDBJ whole genome shotgun (WGS) entry which is preliminary data.</text>
</comment>
<dbReference type="InterPro" id="IPR004305">
    <property type="entry name" value="Thiaminase-2/PQQC"/>
</dbReference>
<keyword evidence="8" id="KW-0418">Kinase</keyword>
<protein>
    <submittedName>
        <fullName evidence="8">Bifunctional hydroxymethylpyrimidine kinase/phosphomethylpyrimidine kinase</fullName>
    </submittedName>
</protein>
<dbReference type="EMBL" id="QYAC01000008">
    <property type="protein sequence ID" value="MBL3680487.1"/>
    <property type="molecule type" value="Genomic_DNA"/>
</dbReference>
<proteinExistence type="predicted"/>
<dbReference type="InterPro" id="IPR016084">
    <property type="entry name" value="Haem_Oase-like_multi-hlx"/>
</dbReference>
<keyword evidence="9" id="KW-1185">Reference proteome</keyword>
<dbReference type="GO" id="GO:0016301">
    <property type="term" value="F:kinase activity"/>
    <property type="evidence" value="ECO:0007669"/>
    <property type="project" value="UniProtKB-KW"/>
</dbReference>
<feature type="domain" description="Thiaminase-2/PQQC" evidence="6">
    <location>
        <begin position="314"/>
        <end position="503"/>
    </location>
</feature>
<name>A0ABS1SIU6_9MICO</name>
<dbReference type="Pfam" id="PF03070">
    <property type="entry name" value="TENA_THI-4"/>
    <property type="match status" value="1"/>
</dbReference>
<feature type="domain" description="Pyridoxamine kinase/Phosphomethylpyrimidine kinase" evidence="7">
    <location>
        <begin position="13"/>
        <end position="274"/>
    </location>
</feature>
<sequence>MLTPNVLSIAGTDPTGGAGIQADLKSIAAGGGYGMAVVTALVAQNTRGVRAVHIPEAGFLRAQLDAVSDDVRIDAVKIGMLANVEVITTVTEWLQAVRGDAGSDREGPTLAAFPVILDPVMIAASGDPLLAPEAVAALRALLPLADLVTPNLHELAALTAEAVAGSWSEALAQGARLAAASRVRVLVKGGHLAGAAAPDALVAPDGTVTEFPGARIATPHTHGTGCSLSAGIAARLARAPGDWAGAVARSRAWLRESLAAADQLRVGGGSGPLHHFFGLWERGGLDTAPSPATIRAEWWDGIAAIRADTEALGFIRTLADGTLDRAHFLEYVVQDSIYLRAYARVLARLSEIAPSPEEQGFWARSAHAAIMGELELHRARLGDADDRAGAAPLPSATTNGYVNHLLAASTRGYAEAVAAVLPCFWMYADLGARLVNGDIDARARSAQHPYAEWIATYDNAEFAADTETAIGYVTAAAAAATPEIRERMWRAFAAAAGWEREFFGQTPAR</sequence>
<gene>
    <name evidence="8" type="ORF">D3230_14490</name>
</gene>
<comment type="catalytic activity">
    <reaction evidence="1">
        <text>4-amino-5-hydroxymethyl-2-methylpyrimidine + ATP = 4-amino-2-methyl-5-(phosphooxymethyl)pyrimidine + ADP + H(+)</text>
        <dbReference type="Rhea" id="RHEA:23096"/>
        <dbReference type="ChEBI" id="CHEBI:15378"/>
        <dbReference type="ChEBI" id="CHEBI:16892"/>
        <dbReference type="ChEBI" id="CHEBI:30616"/>
        <dbReference type="ChEBI" id="CHEBI:58354"/>
        <dbReference type="ChEBI" id="CHEBI:456216"/>
        <dbReference type="EC" id="2.7.1.49"/>
    </reaction>
</comment>
<evidence type="ECO:0000259" key="6">
    <source>
        <dbReference type="Pfam" id="PF03070"/>
    </source>
</evidence>
<dbReference type="SUPFAM" id="SSF48613">
    <property type="entry name" value="Heme oxygenase-like"/>
    <property type="match status" value="1"/>
</dbReference>
<evidence type="ECO:0000313" key="9">
    <source>
        <dbReference type="Proteomes" id="UP001645859"/>
    </source>
</evidence>
<dbReference type="InterPro" id="IPR013749">
    <property type="entry name" value="PM/HMP-P_kinase-1"/>
</dbReference>
<evidence type="ECO:0000259" key="7">
    <source>
        <dbReference type="Pfam" id="PF08543"/>
    </source>
</evidence>
<evidence type="ECO:0000256" key="5">
    <source>
        <dbReference type="ARBA" id="ARBA00022977"/>
    </source>
</evidence>
<dbReference type="InterPro" id="IPR004399">
    <property type="entry name" value="HMP/HMP-P_kinase_dom"/>
</dbReference>
<dbReference type="Proteomes" id="UP001645859">
    <property type="component" value="Unassembled WGS sequence"/>
</dbReference>
<evidence type="ECO:0000313" key="8">
    <source>
        <dbReference type="EMBL" id="MBL3680487.1"/>
    </source>
</evidence>
<comment type="pathway">
    <text evidence="4">Cofactor biosynthesis; thiamine diphosphate biosynthesis; 4-amino-2-methyl-5-diphosphomethylpyrimidine from 5-amino-1-(5-phospho-D-ribosyl)imidazole: step 3/3.</text>
</comment>
<evidence type="ECO:0000256" key="1">
    <source>
        <dbReference type="ARBA" id="ARBA00000151"/>
    </source>
</evidence>
<dbReference type="Gene3D" id="3.40.1190.20">
    <property type="match status" value="1"/>
</dbReference>
<dbReference type="InterPro" id="IPR029056">
    <property type="entry name" value="Ribokinase-like"/>
</dbReference>
<comment type="catalytic activity">
    <reaction evidence="2">
        <text>4-amino-2-methyl-5-(phosphooxymethyl)pyrimidine + ATP = 4-amino-2-methyl-5-(diphosphooxymethyl)pyrimidine + ADP</text>
        <dbReference type="Rhea" id="RHEA:19893"/>
        <dbReference type="ChEBI" id="CHEBI:30616"/>
        <dbReference type="ChEBI" id="CHEBI:57841"/>
        <dbReference type="ChEBI" id="CHEBI:58354"/>
        <dbReference type="ChEBI" id="CHEBI:456216"/>
        <dbReference type="EC" id="2.7.4.7"/>
    </reaction>
</comment>
<dbReference type="CDD" id="cd19365">
    <property type="entry name" value="TenA_C-like"/>
    <property type="match status" value="1"/>
</dbReference>
<dbReference type="SUPFAM" id="SSF53613">
    <property type="entry name" value="Ribokinase-like"/>
    <property type="match status" value="1"/>
</dbReference>
<organism evidence="8 9">
    <name type="scientific">Leucobacter chromiireducens subsp. solipictus</name>
    <dbReference type="NCBI Taxonomy" id="398235"/>
    <lineage>
        <taxon>Bacteria</taxon>
        <taxon>Bacillati</taxon>
        <taxon>Actinomycetota</taxon>
        <taxon>Actinomycetes</taxon>
        <taxon>Micrococcales</taxon>
        <taxon>Microbacteriaceae</taxon>
        <taxon>Leucobacter</taxon>
    </lineage>
</organism>
<dbReference type="NCBIfam" id="TIGR00097">
    <property type="entry name" value="HMP-P_kinase"/>
    <property type="match status" value="1"/>
</dbReference>
<reference evidence="8 9" key="1">
    <citation type="submission" date="2018-09" db="EMBL/GenBank/DDBJ databases">
        <title>Comparative genomics of Leucobacter spp.</title>
        <authorList>
            <person name="Reis A.C."/>
            <person name="Kolvenbach B.A."/>
            <person name="Corvini P.F.X."/>
            <person name="Nunes O.C."/>
        </authorList>
    </citation>
    <scope>NUCLEOTIDE SEQUENCE [LARGE SCALE GENOMIC DNA]</scope>
    <source>
        <strain evidence="8 9">TAN 31504</strain>
    </source>
</reference>
<keyword evidence="8" id="KW-0808">Transferase</keyword>
<dbReference type="PANTHER" id="PTHR20858">
    <property type="entry name" value="PHOSPHOMETHYLPYRIMIDINE KINASE"/>
    <property type="match status" value="1"/>
</dbReference>
<dbReference type="PANTHER" id="PTHR20858:SF17">
    <property type="entry name" value="HYDROXYMETHYLPYRIMIDINE_PHOSPHOMETHYLPYRIMIDINE KINASE THI20-RELATED"/>
    <property type="match status" value="1"/>
</dbReference>
<dbReference type="NCBIfam" id="NF011301">
    <property type="entry name" value="PRK14713.1"/>
    <property type="match status" value="1"/>
</dbReference>
<dbReference type="Pfam" id="PF08543">
    <property type="entry name" value="Phos_pyr_kin"/>
    <property type="match status" value="1"/>
</dbReference>
<keyword evidence="5" id="KW-0784">Thiamine biosynthesis</keyword>
<evidence type="ECO:0000256" key="4">
    <source>
        <dbReference type="ARBA" id="ARBA00004769"/>
    </source>
</evidence>
<dbReference type="CDD" id="cd01169">
    <property type="entry name" value="HMPP_kinase"/>
    <property type="match status" value="1"/>
</dbReference>
<evidence type="ECO:0000256" key="3">
    <source>
        <dbReference type="ARBA" id="ARBA00003848"/>
    </source>
</evidence>
<comment type="function">
    <text evidence="3">Catalyzes the phosphorylation of hydroxymethylpyrimidine phosphate (HMP-P) to HMP-PP, and of HMP to HMP-P.</text>
</comment>
<evidence type="ECO:0000256" key="2">
    <source>
        <dbReference type="ARBA" id="ARBA00000565"/>
    </source>
</evidence>